<comment type="caution">
    <text evidence="1">The sequence shown here is derived from an EMBL/GenBank/DDBJ whole genome shotgun (WGS) entry which is preliminary data.</text>
</comment>
<dbReference type="EMBL" id="JASGXD010000017">
    <property type="protein sequence ID" value="KAK6000508.1"/>
    <property type="molecule type" value="Genomic_DNA"/>
</dbReference>
<gene>
    <name evidence="1" type="ORF">QM012_003754</name>
</gene>
<evidence type="ECO:0000313" key="2">
    <source>
        <dbReference type="Proteomes" id="UP001341245"/>
    </source>
</evidence>
<accession>A0ABR0T7U2</accession>
<proteinExistence type="predicted"/>
<evidence type="ECO:0000313" key="1">
    <source>
        <dbReference type="EMBL" id="KAK6000508.1"/>
    </source>
</evidence>
<dbReference type="Proteomes" id="UP001341245">
    <property type="component" value="Unassembled WGS sequence"/>
</dbReference>
<organism evidence="1 2">
    <name type="scientific">Aureobasidium pullulans</name>
    <name type="common">Black yeast</name>
    <name type="synonym">Pullularia pullulans</name>
    <dbReference type="NCBI Taxonomy" id="5580"/>
    <lineage>
        <taxon>Eukaryota</taxon>
        <taxon>Fungi</taxon>
        <taxon>Dikarya</taxon>
        <taxon>Ascomycota</taxon>
        <taxon>Pezizomycotina</taxon>
        <taxon>Dothideomycetes</taxon>
        <taxon>Dothideomycetidae</taxon>
        <taxon>Dothideales</taxon>
        <taxon>Saccotheciaceae</taxon>
        <taxon>Aureobasidium</taxon>
    </lineage>
</organism>
<protein>
    <submittedName>
        <fullName evidence="1">Uncharacterized protein</fullName>
    </submittedName>
</protein>
<keyword evidence="2" id="KW-1185">Reference proteome</keyword>
<sequence>MPPTTRSLTEKATIADRRDIVSWTSTLTGEKVFYERFHEYDEEGEVLFVQLRVNDQGELVPWANDEEDGTEKIYLESMTRRLMTVEDQDFEMADDDSVEEGEVDPDFVPEAYRTADEDHVDVQRLAQEAQMTPKQRRAPIKRHRTTKVDNTTPFPGNSLPVATLSALLAVGMIDDMTDLVQHESILDFVVGPLSVAILQSTSQKSLSSMLTNFRVNDLSEVNGAGAHAIEKEAYDSVRPSKIINGRRVLDPRPIVFRPTNPAYKEIVDMGPL</sequence>
<reference evidence="1 2" key="1">
    <citation type="submission" date="2023-11" db="EMBL/GenBank/DDBJ databases">
        <title>Draft genome sequence and annotation of the polyextremotolerant black yeast-like fungus Aureobasidium pullulans NRRL 62042.</title>
        <authorList>
            <person name="Dielentheis-Frenken M.R.E."/>
            <person name="Wibberg D."/>
            <person name="Blank L.M."/>
            <person name="Tiso T."/>
        </authorList>
    </citation>
    <scope>NUCLEOTIDE SEQUENCE [LARGE SCALE GENOMIC DNA]</scope>
    <source>
        <strain evidence="1 2">NRRL 62042</strain>
    </source>
</reference>
<name>A0ABR0T7U2_AURPU</name>